<feature type="region of interest" description="Disordered" evidence="8">
    <location>
        <begin position="1"/>
        <end position="59"/>
    </location>
</feature>
<dbReference type="GO" id="GO:0005634">
    <property type="term" value="C:nucleus"/>
    <property type="evidence" value="ECO:0007669"/>
    <property type="project" value="UniProtKB-SubCell"/>
</dbReference>
<dbReference type="EMBL" id="CDPU01000037">
    <property type="protein sequence ID" value="CEO53754.1"/>
    <property type="molecule type" value="Genomic_DNA"/>
</dbReference>
<feature type="domain" description="USP" evidence="9">
    <location>
        <begin position="141"/>
        <end position="608"/>
    </location>
</feature>
<keyword evidence="7" id="KW-0788">Thiol protease</keyword>
<evidence type="ECO:0000256" key="3">
    <source>
        <dbReference type="ARBA" id="ARBA00012759"/>
    </source>
</evidence>
<feature type="compositionally biased region" description="Polar residues" evidence="8">
    <location>
        <begin position="31"/>
        <end position="51"/>
    </location>
</feature>
<feature type="compositionally biased region" description="Basic and acidic residues" evidence="8">
    <location>
        <begin position="679"/>
        <end position="689"/>
    </location>
</feature>
<reference evidence="10" key="1">
    <citation type="submission" date="2015-01" db="EMBL/GenBank/DDBJ databases">
        <authorList>
            <person name="Durling Mikael"/>
        </authorList>
    </citation>
    <scope>NUCLEOTIDE SEQUENCE</scope>
</reference>
<dbReference type="GO" id="GO:0004843">
    <property type="term" value="F:cysteine-type deubiquitinase activity"/>
    <property type="evidence" value="ECO:0007669"/>
    <property type="project" value="UniProtKB-EC"/>
</dbReference>
<keyword evidence="4" id="KW-0645">Protease</keyword>
<feature type="compositionally biased region" description="Basic residues" evidence="8">
    <location>
        <begin position="830"/>
        <end position="845"/>
    </location>
</feature>
<dbReference type="SUPFAM" id="SSF54001">
    <property type="entry name" value="Cysteine proteinases"/>
    <property type="match status" value="1"/>
</dbReference>
<dbReference type="PANTHER" id="PTHR24006:SF722">
    <property type="entry name" value="UBIQUITIN CARBOXYL-TERMINAL HYDROLASE 48"/>
    <property type="match status" value="1"/>
</dbReference>
<protein>
    <recommendedName>
        <fullName evidence="3">ubiquitinyl hydrolase 1</fullName>
        <ecNumber evidence="3">3.4.19.12</ecNumber>
    </recommendedName>
</protein>
<dbReference type="InterPro" id="IPR028889">
    <property type="entry name" value="USP"/>
</dbReference>
<dbReference type="AlphaFoldDB" id="A0A0B7K9G8"/>
<keyword evidence="5" id="KW-0833">Ubl conjugation pathway</keyword>
<evidence type="ECO:0000256" key="5">
    <source>
        <dbReference type="ARBA" id="ARBA00022786"/>
    </source>
</evidence>
<dbReference type="PANTHER" id="PTHR24006">
    <property type="entry name" value="UBIQUITIN CARBOXYL-TERMINAL HYDROLASE"/>
    <property type="match status" value="1"/>
</dbReference>
<feature type="compositionally biased region" description="Polar residues" evidence="8">
    <location>
        <begin position="814"/>
        <end position="824"/>
    </location>
</feature>
<evidence type="ECO:0000256" key="8">
    <source>
        <dbReference type="SAM" id="MobiDB-lite"/>
    </source>
</evidence>
<dbReference type="Gene3D" id="3.90.70.10">
    <property type="entry name" value="Cysteine proteinases"/>
    <property type="match status" value="2"/>
</dbReference>
<evidence type="ECO:0000256" key="1">
    <source>
        <dbReference type="ARBA" id="ARBA00000707"/>
    </source>
</evidence>
<proteinExistence type="inferred from homology"/>
<name>A0A0B7K9G8_BIOOC</name>
<evidence type="ECO:0000259" key="9">
    <source>
        <dbReference type="PROSITE" id="PS50235"/>
    </source>
</evidence>
<keyword evidence="6" id="KW-0378">Hydrolase</keyword>
<evidence type="ECO:0000313" key="10">
    <source>
        <dbReference type="EMBL" id="CEO53754.1"/>
    </source>
</evidence>
<organism evidence="10">
    <name type="scientific">Bionectria ochroleuca</name>
    <name type="common">Gliocladium roseum</name>
    <dbReference type="NCBI Taxonomy" id="29856"/>
    <lineage>
        <taxon>Eukaryota</taxon>
        <taxon>Fungi</taxon>
        <taxon>Dikarya</taxon>
        <taxon>Ascomycota</taxon>
        <taxon>Pezizomycotina</taxon>
        <taxon>Sordariomycetes</taxon>
        <taxon>Hypocreomycetidae</taxon>
        <taxon>Hypocreales</taxon>
        <taxon>Bionectriaceae</taxon>
        <taxon>Clonostachys</taxon>
    </lineage>
</organism>
<feature type="region of interest" description="Disordered" evidence="8">
    <location>
        <begin position="660"/>
        <end position="721"/>
    </location>
</feature>
<feature type="compositionally biased region" description="Basic and acidic residues" evidence="8">
    <location>
        <begin position="846"/>
        <end position="868"/>
    </location>
</feature>
<feature type="compositionally biased region" description="Basic and acidic residues" evidence="8">
    <location>
        <begin position="1"/>
        <end position="16"/>
    </location>
</feature>
<accession>A0A0B7K9G8</accession>
<feature type="region of interest" description="Disordered" evidence="8">
    <location>
        <begin position="812"/>
        <end position="868"/>
    </location>
</feature>
<evidence type="ECO:0000256" key="7">
    <source>
        <dbReference type="ARBA" id="ARBA00022807"/>
    </source>
</evidence>
<feature type="compositionally biased region" description="Polar residues" evidence="8">
    <location>
        <begin position="668"/>
        <end position="678"/>
    </location>
</feature>
<sequence length="868" mass="96998">MKEFPRKFLSLRDKNNPHQRSKSAPPGGKPRTSTSETFRSLWKNNNQSKNGQAKEEPAADKVSALLHASKYQPSSNELQVKEIQDKLEEAGTAYITPDHIKAILATRFADGDVDKTVEFIQIEQKAYKGKIVPYDPHVEMVGAENRGNVTCYLDSLLFAMFAKMDAFECVLKNNFPPEDSRHKLVNLLRIWVNMLRSGKLIRTDMMQIIQESLAECGWSDARELEQQDTSEAFAFITETLQLPLLSLQVDLFHHGRRDDDDHKVVFERLLNLAIPPDTDGRGIRLEDCLEEYFNARVDVLRDSEEAKKSGLEERTESGMVINRNTIRVTTNDGTSSTVVVSSPVSITPPALSETSTQQSLGNEETITLQRVESVKESAREGGPVQGQLTNRQRSTSVIQNVLINNSGPPTTTDDPTFLQRAKSKGSTVIKAVTIPAWQFFRLIPWHAVTSSEPKNDVEVAMNFDQRPVVGICLKRYTMTESGEPKRHNTYIDIPDSLRLPHFMLADSSSDKDSDSVPALETDYKLVLQSVICHRGESVQSGHYISFARVAPKLLTDNRRHDFDPPPDYEEAVWVRFDDLDLAHRVNYVGDIKEALKTEMPYLLFYQVVPMADSPSTVNTEPEPPSYEDFKASIELSRPPSTVYSGETAVKHQSELLSESTIIEGVPNPSLSEPPSVRLSTEDTQFRESTDATDTTYTTDTTRPNSYSDTTENESRRPSINLTESTVVTPAITPDRLNSPLLNPVDESTASRLSRAAARFASKGGKCRSGSQTGENRVSKISRVAGLMMRPSKEPIGEPTALDITAIDGNERVSTENSAQGTDVPSDNEKPHRHSHNHKHGHRHSRWKESDKGHKAKSGEQPERECSVM</sequence>
<dbReference type="GO" id="GO:0006508">
    <property type="term" value="P:proteolysis"/>
    <property type="evidence" value="ECO:0007669"/>
    <property type="project" value="UniProtKB-KW"/>
</dbReference>
<evidence type="ECO:0000256" key="6">
    <source>
        <dbReference type="ARBA" id="ARBA00022801"/>
    </source>
</evidence>
<dbReference type="GO" id="GO:0005829">
    <property type="term" value="C:cytosol"/>
    <property type="evidence" value="ECO:0007669"/>
    <property type="project" value="TreeGrafter"/>
</dbReference>
<comment type="catalytic activity">
    <reaction evidence="1">
        <text>Thiol-dependent hydrolysis of ester, thioester, amide, peptide and isopeptide bonds formed by the C-terminal Gly of ubiquitin (a 76-residue protein attached to proteins as an intracellular targeting signal).</text>
        <dbReference type="EC" id="3.4.19.12"/>
    </reaction>
</comment>
<gene>
    <name evidence="10" type="ORF">BN869_000009812_1</name>
</gene>
<dbReference type="PROSITE" id="PS50235">
    <property type="entry name" value="USP_3"/>
    <property type="match status" value="1"/>
</dbReference>
<dbReference type="InterPro" id="IPR050164">
    <property type="entry name" value="Peptidase_C19"/>
</dbReference>
<evidence type="ECO:0000256" key="2">
    <source>
        <dbReference type="ARBA" id="ARBA00009085"/>
    </source>
</evidence>
<dbReference type="GO" id="GO:0016579">
    <property type="term" value="P:protein deubiquitination"/>
    <property type="evidence" value="ECO:0007669"/>
    <property type="project" value="TreeGrafter"/>
</dbReference>
<dbReference type="InterPro" id="IPR038765">
    <property type="entry name" value="Papain-like_cys_pep_sf"/>
</dbReference>
<dbReference type="EC" id="3.4.19.12" evidence="3"/>
<evidence type="ECO:0000256" key="4">
    <source>
        <dbReference type="ARBA" id="ARBA00022670"/>
    </source>
</evidence>
<feature type="compositionally biased region" description="Low complexity" evidence="8">
    <location>
        <begin position="691"/>
        <end position="701"/>
    </location>
</feature>
<comment type="similarity">
    <text evidence="2">Belongs to the peptidase C19 family.</text>
</comment>